<feature type="compositionally biased region" description="Low complexity" evidence="1">
    <location>
        <begin position="218"/>
        <end position="273"/>
    </location>
</feature>
<dbReference type="EMBL" id="JAGTJQ010000004">
    <property type="protein sequence ID" value="KAH7033054.1"/>
    <property type="molecule type" value="Genomic_DNA"/>
</dbReference>
<dbReference type="GO" id="GO:0046983">
    <property type="term" value="F:protein dimerization activity"/>
    <property type="evidence" value="ECO:0007669"/>
    <property type="project" value="InterPro"/>
</dbReference>
<feature type="region of interest" description="Disordered" evidence="1">
    <location>
        <begin position="317"/>
        <end position="385"/>
    </location>
</feature>
<dbReference type="SUPFAM" id="SSF55455">
    <property type="entry name" value="SRF-like"/>
    <property type="match status" value="1"/>
</dbReference>
<dbReference type="GeneID" id="70183124"/>
<dbReference type="AlphaFoldDB" id="A0A9P9BPE5"/>
<proteinExistence type="predicted"/>
<dbReference type="OrthoDB" id="4776285at2759"/>
<sequence length="385" mass="43029">MARKSRSQRSFETRRDGLMSKACQLRNKHAAKVLILFEWDQAHHYFLSDANWSPLYFDANVVLPRYSYTPDNFLAKSDRPRLESPSSSSSEEDQLMALCRVPTQESRSFETRYRGLMKKASTLYNLEGVKILLLVERNERHYYFQTHDDWRPMHFSFSLSRYNYTPANFERRAPQPNFQPPEPRDAYFQPSGPQDTYFADLDALAQAAEILDPAECASQVPALPPQSSSSSTLPDSQESTWTSASSDNDSTWSSSSTWSSATSYSSSSVSQDSPETLPELDVCAISALEHGADVPVMEAPMIPIETSDQPLPSVSQNTKGLGAQPLPRMPAVTTKARRGMKQAQGAKPKGVAKATAQRRKSHDTQSQMTTRSSAAKGKVYFNLSL</sequence>
<gene>
    <name evidence="2" type="ORF">B0I36DRAFT_320674</name>
</gene>
<name>A0A9P9BPE5_9PEZI</name>
<evidence type="ECO:0000256" key="1">
    <source>
        <dbReference type="SAM" id="MobiDB-lite"/>
    </source>
</evidence>
<evidence type="ECO:0000313" key="3">
    <source>
        <dbReference type="Proteomes" id="UP000756346"/>
    </source>
</evidence>
<dbReference type="GO" id="GO:0045944">
    <property type="term" value="P:positive regulation of transcription by RNA polymerase II"/>
    <property type="evidence" value="ECO:0007669"/>
    <property type="project" value="UniProtKB-ARBA"/>
</dbReference>
<feature type="compositionally biased region" description="Polar residues" evidence="1">
    <location>
        <begin position="364"/>
        <end position="373"/>
    </location>
</feature>
<dbReference type="RefSeq" id="XP_046013886.1">
    <property type="nucleotide sequence ID" value="XM_046153578.1"/>
</dbReference>
<keyword evidence="3" id="KW-1185">Reference proteome</keyword>
<dbReference type="InterPro" id="IPR036879">
    <property type="entry name" value="TF_MADSbox_sf"/>
</dbReference>
<evidence type="ECO:0000313" key="2">
    <source>
        <dbReference type="EMBL" id="KAH7033054.1"/>
    </source>
</evidence>
<dbReference type="GO" id="GO:0003677">
    <property type="term" value="F:DNA binding"/>
    <property type="evidence" value="ECO:0007669"/>
    <property type="project" value="InterPro"/>
</dbReference>
<accession>A0A9P9BPE5</accession>
<feature type="region of interest" description="Disordered" evidence="1">
    <location>
        <begin position="170"/>
        <end position="192"/>
    </location>
</feature>
<protein>
    <recommendedName>
        <fullName evidence="4">MADS-box domain-containing protein</fullName>
    </recommendedName>
</protein>
<reference evidence="2" key="1">
    <citation type="journal article" date="2021" name="Nat. Commun.">
        <title>Genetic determinants of endophytism in the Arabidopsis root mycobiome.</title>
        <authorList>
            <person name="Mesny F."/>
            <person name="Miyauchi S."/>
            <person name="Thiergart T."/>
            <person name="Pickel B."/>
            <person name="Atanasova L."/>
            <person name="Karlsson M."/>
            <person name="Huettel B."/>
            <person name="Barry K.W."/>
            <person name="Haridas S."/>
            <person name="Chen C."/>
            <person name="Bauer D."/>
            <person name="Andreopoulos W."/>
            <person name="Pangilinan J."/>
            <person name="LaButti K."/>
            <person name="Riley R."/>
            <person name="Lipzen A."/>
            <person name="Clum A."/>
            <person name="Drula E."/>
            <person name="Henrissat B."/>
            <person name="Kohler A."/>
            <person name="Grigoriev I.V."/>
            <person name="Martin F.M."/>
            <person name="Hacquard S."/>
        </authorList>
    </citation>
    <scope>NUCLEOTIDE SEQUENCE</scope>
    <source>
        <strain evidence="2">MPI-CAGE-CH-0230</strain>
    </source>
</reference>
<dbReference type="Proteomes" id="UP000756346">
    <property type="component" value="Unassembled WGS sequence"/>
</dbReference>
<evidence type="ECO:0008006" key="4">
    <source>
        <dbReference type="Google" id="ProtNLM"/>
    </source>
</evidence>
<organism evidence="2 3">
    <name type="scientific">Microdochium trichocladiopsis</name>
    <dbReference type="NCBI Taxonomy" id="1682393"/>
    <lineage>
        <taxon>Eukaryota</taxon>
        <taxon>Fungi</taxon>
        <taxon>Dikarya</taxon>
        <taxon>Ascomycota</taxon>
        <taxon>Pezizomycotina</taxon>
        <taxon>Sordariomycetes</taxon>
        <taxon>Xylariomycetidae</taxon>
        <taxon>Xylariales</taxon>
        <taxon>Microdochiaceae</taxon>
        <taxon>Microdochium</taxon>
    </lineage>
</organism>
<feature type="region of interest" description="Disordered" evidence="1">
    <location>
        <begin position="218"/>
        <end position="275"/>
    </location>
</feature>
<comment type="caution">
    <text evidence="2">The sequence shown here is derived from an EMBL/GenBank/DDBJ whole genome shotgun (WGS) entry which is preliminary data.</text>
</comment>